<dbReference type="AlphaFoldDB" id="A0AAN9T7P8"/>
<feature type="transmembrane region" description="Helical" evidence="1">
    <location>
        <begin position="41"/>
        <end position="61"/>
    </location>
</feature>
<protein>
    <submittedName>
        <fullName evidence="2">Uncharacterized protein</fullName>
    </submittedName>
</protein>
<keyword evidence="1" id="KW-0472">Membrane</keyword>
<keyword evidence="3" id="KW-1185">Reference proteome</keyword>
<accession>A0AAN9T7P8</accession>
<evidence type="ECO:0000256" key="1">
    <source>
        <dbReference type="SAM" id="Phobius"/>
    </source>
</evidence>
<dbReference type="Proteomes" id="UP001386955">
    <property type="component" value="Unassembled WGS sequence"/>
</dbReference>
<evidence type="ECO:0000313" key="2">
    <source>
        <dbReference type="EMBL" id="KAK7409931.1"/>
    </source>
</evidence>
<proteinExistence type="predicted"/>
<reference evidence="2 3" key="1">
    <citation type="submission" date="2024-01" db="EMBL/GenBank/DDBJ databases">
        <title>The genomes of 5 underutilized Papilionoideae crops provide insights into root nodulation and disease resistanc.</title>
        <authorList>
            <person name="Jiang F."/>
        </authorList>
    </citation>
    <scope>NUCLEOTIDE SEQUENCE [LARGE SCALE GENOMIC DNA]</scope>
    <source>
        <strain evidence="2">DUOXIRENSHENG_FW03</strain>
        <tissue evidence="2">Leaves</tissue>
    </source>
</reference>
<comment type="caution">
    <text evidence="2">The sequence shown here is derived from an EMBL/GenBank/DDBJ whole genome shotgun (WGS) entry which is preliminary data.</text>
</comment>
<gene>
    <name evidence="2" type="ORF">VNO78_00341</name>
</gene>
<keyword evidence="1" id="KW-1133">Transmembrane helix</keyword>
<organism evidence="2 3">
    <name type="scientific">Psophocarpus tetragonolobus</name>
    <name type="common">Winged bean</name>
    <name type="synonym">Dolichos tetragonolobus</name>
    <dbReference type="NCBI Taxonomy" id="3891"/>
    <lineage>
        <taxon>Eukaryota</taxon>
        <taxon>Viridiplantae</taxon>
        <taxon>Streptophyta</taxon>
        <taxon>Embryophyta</taxon>
        <taxon>Tracheophyta</taxon>
        <taxon>Spermatophyta</taxon>
        <taxon>Magnoliopsida</taxon>
        <taxon>eudicotyledons</taxon>
        <taxon>Gunneridae</taxon>
        <taxon>Pentapetalae</taxon>
        <taxon>rosids</taxon>
        <taxon>fabids</taxon>
        <taxon>Fabales</taxon>
        <taxon>Fabaceae</taxon>
        <taxon>Papilionoideae</taxon>
        <taxon>50 kb inversion clade</taxon>
        <taxon>NPAAA clade</taxon>
        <taxon>indigoferoid/millettioid clade</taxon>
        <taxon>Phaseoleae</taxon>
        <taxon>Psophocarpus</taxon>
    </lineage>
</organism>
<evidence type="ECO:0000313" key="3">
    <source>
        <dbReference type="Proteomes" id="UP001386955"/>
    </source>
</evidence>
<dbReference type="EMBL" id="JAYMYS010000001">
    <property type="protein sequence ID" value="KAK7409931.1"/>
    <property type="molecule type" value="Genomic_DNA"/>
</dbReference>
<sequence length="125" mass="14404">MLEELFKETASLMTNNFYDMSKWMPKEVLNGKFTWVRCKGILVHALSFAFFCFIAGSVISVNDVTDRAIRQGWSFSTGTPRPQDAVSDLHAVLDWLVRETGDWKWRRPWQLTLGELTSTENGLEQ</sequence>
<keyword evidence="1" id="KW-0812">Transmembrane</keyword>
<name>A0AAN9T7P8_PSOTE</name>